<dbReference type="GO" id="GO:0002143">
    <property type="term" value="P:tRNA wobble position uridine thiolation"/>
    <property type="evidence" value="ECO:0007669"/>
    <property type="project" value="InterPro"/>
</dbReference>
<dbReference type="GO" id="GO:1990228">
    <property type="term" value="C:sulfurtransferase complex"/>
    <property type="evidence" value="ECO:0007669"/>
    <property type="project" value="TreeGrafter"/>
</dbReference>
<dbReference type="SUPFAM" id="SSF75169">
    <property type="entry name" value="DsrEFH-like"/>
    <property type="match status" value="1"/>
</dbReference>
<dbReference type="InterPro" id="IPR027396">
    <property type="entry name" value="DsrEFH-like"/>
</dbReference>
<comment type="caution">
    <text evidence="1">The sequence shown here is derived from an EMBL/GenBank/DDBJ whole genome shotgun (WGS) entry which is preliminary data.</text>
</comment>
<dbReference type="PANTHER" id="PTHR37526:SF1">
    <property type="entry name" value="PROTEIN TUSB"/>
    <property type="match status" value="1"/>
</dbReference>
<dbReference type="Proteomes" id="UP000885931">
    <property type="component" value="Unassembled WGS sequence"/>
</dbReference>
<name>A0A7C0XDZ4_UNCW3</name>
<dbReference type="AlphaFoldDB" id="A0A7C0XDZ4"/>
<dbReference type="EMBL" id="DRBW01000249">
    <property type="protein sequence ID" value="HDM90897.1"/>
    <property type="molecule type" value="Genomic_DNA"/>
</dbReference>
<dbReference type="Gene3D" id="3.40.1260.10">
    <property type="entry name" value="DsrEFH-like"/>
    <property type="match status" value="1"/>
</dbReference>
<reference evidence="1" key="1">
    <citation type="journal article" date="2020" name="mSystems">
        <title>Genome- and Community-Level Interaction Insights into Carbon Utilization and Element Cycling Functions of Hydrothermarchaeota in Hydrothermal Sediment.</title>
        <authorList>
            <person name="Zhou Z."/>
            <person name="Liu Y."/>
            <person name="Xu W."/>
            <person name="Pan J."/>
            <person name="Luo Z.H."/>
            <person name="Li M."/>
        </authorList>
    </citation>
    <scope>NUCLEOTIDE SEQUENCE [LARGE SCALE GENOMIC DNA]</scope>
    <source>
        <strain evidence="1">HyVt-237</strain>
    </source>
</reference>
<dbReference type="Pfam" id="PF04077">
    <property type="entry name" value="DsrH"/>
    <property type="match status" value="1"/>
</dbReference>
<organism evidence="1">
    <name type="scientific">candidate division WOR-3 bacterium</name>
    <dbReference type="NCBI Taxonomy" id="2052148"/>
    <lineage>
        <taxon>Bacteria</taxon>
        <taxon>Bacteria division WOR-3</taxon>
    </lineage>
</organism>
<sequence>MGILYVISHSPFKRRDSVFHVRMAQKGDAIIFIQNGVVAAKACPPEYKKDCEEAEARGVKLYFLKEDLIARGIKIEGKETVDYDGFLDLIEKMDRVVH</sequence>
<dbReference type="InterPro" id="IPR007215">
    <property type="entry name" value="Sulphur_relay_TusB/DsrH"/>
</dbReference>
<protein>
    <submittedName>
        <fullName evidence="1">Sulfurtransferase complex subunit TusB</fullName>
    </submittedName>
</protein>
<accession>A0A7C0XDZ4</accession>
<proteinExistence type="predicted"/>
<dbReference type="NCBIfam" id="TIGR03011">
    <property type="entry name" value="sulf_tusB_dsrH"/>
    <property type="match status" value="1"/>
</dbReference>
<evidence type="ECO:0000313" key="1">
    <source>
        <dbReference type="EMBL" id="HDM90897.1"/>
    </source>
</evidence>
<dbReference type="PANTHER" id="PTHR37526">
    <property type="entry name" value="PROTEIN TUSB"/>
    <property type="match status" value="1"/>
</dbReference>
<gene>
    <name evidence="1" type="primary">dsrH</name>
    <name evidence="1" type="ORF">ENG67_06805</name>
</gene>